<evidence type="ECO:0000313" key="3">
    <source>
        <dbReference type="EMBL" id="ELQ62330.1"/>
    </source>
</evidence>
<keyword evidence="2" id="KW-0472">Membrane</keyword>
<feature type="compositionally biased region" description="Polar residues" evidence="1">
    <location>
        <begin position="277"/>
        <end position="289"/>
    </location>
</feature>
<feature type="transmembrane region" description="Helical" evidence="2">
    <location>
        <begin position="200"/>
        <end position="223"/>
    </location>
</feature>
<feature type="region of interest" description="Disordered" evidence="1">
    <location>
        <begin position="257"/>
        <end position="289"/>
    </location>
</feature>
<keyword evidence="2" id="KW-0812">Transmembrane</keyword>
<reference evidence="3" key="1">
    <citation type="journal article" date="2012" name="PLoS Genet.">
        <title>Comparative analysis of the genomes of two field isolates of the rice blast fungus Magnaporthe oryzae.</title>
        <authorList>
            <person name="Xue M."/>
            <person name="Yang J."/>
            <person name="Li Z."/>
            <person name="Hu S."/>
            <person name="Yao N."/>
            <person name="Dean R.A."/>
            <person name="Zhao W."/>
            <person name="Shen M."/>
            <person name="Zhang H."/>
            <person name="Li C."/>
            <person name="Liu L."/>
            <person name="Cao L."/>
            <person name="Xu X."/>
            <person name="Xing Y."/>
            <person name="Hsiang T."/>
            <person name="Zhang Z."/>
            <person name="Xu J.R."/>
            <person name="Peng Y.L."/>
        </authorList>
    </citation>
    <scope>NUCLEOTIDE SEQUENCE [LARGE SCALE GENOMIC DNA]</scope>
    <source>
        <strain evidence="3">P131</strain>
    </source>
</reference>
<dbReference type="InterPro" id="IPR039470">
    <property type="entry name" value="Nuc_deoxyri_tr2"/>
</dbReference>
<dbReference type="EMBL" id="JH795356">
    <property type="protein sequence ID" value="ELQ62330.1"/>
    <property type="molecule type" value="Genomic_DNA"/>
</dbReference>
<name>L7J460_PYRO1</name>
<accession>L7J460</accession>
<dbReference type="Gene3D" id="3.40.50.450">
    <property type="match status" value="1"/>
</dbReference>
<gene>
    <name evidence="3" type="ORF">OOW_P131scaffold01086g9</name>
</gene>
<sequence length="311" mass="35452">MQREVFGYQRIVYLAGSTTGSGTADWREALVGSLAHLPVTWVDPSRPEWDESWREDYDHEPFREHVKWELDMKRRADLVVVHLAASSRPSDGLLELGEMAGARRRCKVVCENGYQKRGDVVMLCQRHEIAVFGSVGELARDLAERDLKGRRSGKGSDLHHARRGQRSTLLGVYRDIRAISFAGAQVEEMRMMWILNRLDFFIFLVGGLVLNSNFSKCLLIWFADCRATSHDIIPTSRDGKLELKTGRPKLAGFDWPMESENRVQPPAPTKRPLRAATHSNQPTNTPTVRHSSKSWMYFLNTPPRLVVTCMF</sequence>
<evidence type="ECO:0000256" key="2">
    <source>
        <dbReference type="SAM" id="Phobius"/>
    </source>
</evidence>
<protein>
    <submittedName>
        <fullName evidence="3">Uncharacterized protein</fullName>
    </submittedName>
</protein>
<evidence type="ECO:0000256" key="1">
    <source>
        <dbReference type="SAM" id="MobiDB-lite"/>
    </source>
</evidence>
<organism>
    <name type="scientific">Pyricularia oryzae (strain P131)</name>
    <name type="common">Rice blast fungus</name>
    <name type="synonym">Magnaporthe oryzae</name>
    <dbReference type="NCBI Taxonomy" id="1143193"/>
    <lineage>
        <taxon>Eukaryota</taxon>
        <taxon>Fungi</taxon>
        <taxon>Dikarya</taxon>
        <taxon>Ascomycota</taxon>
        <taxon>Pezizomycotina</taxon>
        <taxon>Sordariomycetes</taxon>
        <taxon>Sordariomycetidae</taxon>
        <taxon>Magnaporthales</taxon>
        <taxon>Pyriculariaceae</taxon>
        <taxon>Pyricularia</taxon>
    </lineage>
</organism>
<dbReference type="Pfam" id="PF15891">
    <property type="entry name" value="Nuc_deoxyri_tr2"/>
    <property type="match status" value="1"/>
</dbReference>
<dbReference type="AlphaFoldDB" id="L7J460"/>
<keyword evidence="2" id="KW-1133">Transmembrane helix</keyword>
<proteinExistence type="predicted"/>